<evidence type="ECO:0000313" key="2">
    <source>
        <dbReference type="Proteomes" id="UP001497535"/>
    </source>
</evidence>
<name>A0ACB1A5U0_MELEN</name>
<reference evidence="1" key="1">
    <citation type="submission" date="2023-11" db="EMBL/GenBank/DDBJ databases">
        <authorList>
            <person name="Poullet M."/>
        </authorList>
    </citation>
    <scope>NUCLEOTIDE SEQUENCE</scope>
    <source>
        <strain evidence="1">E1834</strain>
    </source>
</reference>
<organism evidence="1 2">
    <name type="scientific">Meloidogyne enterolobii</name>
    <name type="common">Root-knot nematode worm</name>
    <name type="synonym">Meloidogyne mayaguensis</name>
    <dbReference type="NCBI Taxonomy" id="390850"/>
    <lineage>
        <taxon>Eukaryota</taxon>
        <taxon>Metazoa</taxon>
        <taxon>Ecdysozoa</taxon>
        <taxon>Nematoda</taxon>
        <taxon>Chromadorea</taxon>
        <taxon>Rhabditida</taxon>
        <taxon>Tylenchina</taxon>
        <taxon>Tylenchomorpha</taxon>
        <taxon>Tylenchoidea</taxon>
        <taxon>Meloidogynidae</taxon>
        <taxon>Meloidogyninae</taxon>
        <taxon>Meloidogyne</taxon>
    </lineage>
</organism>
<dbReference type="EMBL" id="CAVMJV010000061">
    <property type="protein sequence ID" value="CAK5086533.1"/>
    <property type="molecule type" value="Genomic_DNA"/>
</dbReference>
<keyword evidence="2" id="KW-1185">Reference proteome</keyword>
<evidence type="ECO:0000313" key="1">
    <source>
        <dbReference type="EMBL" id="CAK5086533.1"/>
    </source>
</evidence>
<proteinExistence type="predicted"/>
<accession>A0ACB1A5U0</accession>
<sequence>MNSAKNLFLSVGALCSFVILVLLFGLIFYKLFGGSGEGDLLKSTKIPTISPSFKESSATNRPTSTNKTSVLSNWRGFKRLWKANNELERAQLIVQNVNMNPNSTWSARLNKYTIG</sequence>
<dbReference type="Proteomes" id="UP001497535">
    <property type="component" value="Unassembled WGS sequence"/>
</dbReference>
<gene>
    <name evidence="1" type="ORF">MENTE1834_LOCUS34038</name>
</gene>
<comment type="caution">
    <text evidence="1">The sequence shown here is derived from an EMBL/GenBank/DDBJ whole genome shotgun (WGS) entry which is preliminary data.</text>
</comment>
<protein>
    <submittedName>
        <fullName evidence="1">Uncharacterized protein</fullName>
    </submittedName>
</protein>